<protein>
    <submittedName>
        <fullName evidence="1">Uncharacterized protein</fullName>
    </submittedName>
</protein>
<dbReference type="Proteomes" id="UP001366503">
    <property type="component" value="Unassembled WGS sequence"/>
</dbReference>
<dbReference type="RefSeq" id="WP_337093266.1">
    <property type="nucleotide sequence ID" value="NZ_JAPYKO010000006.1"/>
</dbReference>
<proteinExistence type="predicted"/>
<dbReference type="EMBL" id="JAPYKO010000006">
    <property type="protein sequence ID" value="MEI9402840.1"/>
    <property type="molecule type" value="Genomic_DNA"/>
</dbReference>
<gene>
    <name evidence="1" type="ORF">O7A05_11810</name>
</gene>
<evidence type="ECO:0000313" key="2">
    <source>
        <dbReference type="Proteomes" id="UP001366503"/>
    </source>
</evidence>
<sequence length="40" mass="4593">MTPEIGEAPLTLREAWEVFFTLDKVYGHHHVDLQKNAAEV</sequence>
<organism evidence="1 2">
    <name type="scientific">Mesorhizobium argentiipisi</name>
    <dbReference type="NCBI Taxonomy" id="3015175"/>
    <lineage>
        <taxon>Bacteria</taxon>
        <taxon>Pseudomonadati</taxon>
        <taxon>Pseudomonadota</taxon>
        <taxon>Alphaproteobacteria</taxon>
        <taxon>Hyphomicrobiales</taxon>
        <taxon>Phyllobacteriaceae</taxon>
        <taxon>Mesorhizobium</taxon>
    </lineage>
</organism>
<reference evidence="1 2" key="1">
    <citation type="submission" date="2022-12" db="EMBL/GenBank/DDBJ databases">
        <authorList>
            <person name="Muema E."/>
        </authorList>
    </citation>
    <scope>NUCLEOTIDE SEQUENCE [LARGE SCALE GENOMIC DNA]</scope>
    <source>
        <strain evidence="2">1330</strain>
    </source>
</reference>
<keyword evidence="2" id="KW-1185">Reference proteome</keyword>
<evidence type="ECO:0000313" key="1">
    <source>
        <dbReference type="EMBL" id="MEI9402840.1"/>
    </source>
</evidence>
<name>A0ABU8KBN1_9HYPH</name>
<accession>A0ABU8KBN1</accession>
<comment type="caution">
    <text evidence="1">The sequence shown here is derived from an EMBL/GenBank/DDBJ whole genome shotgun (WGS) entry which is preliminary data.</text>
</comment>